<evidence type="ECO:0000313" key="1">
    <source>
        <dbReference type="EMBL" id="SEM15408.1"/>
    </source>
</evidence>
<keyword evidence="2" id="KW-1185">Reference proteome</keyword>
<accession>A0A1H7W320</accession>
<gene>
    <name evidence="1" type="ORF">SAMN05421856_101430</name>
</gene>
<dbReference type="Proteomes" id="UP000199450">
    <property type="component" value="Unassembled WGS sequence"/>
</dbReference>
<protein>
    <submittedName>
        <fullName evidence="1">Uncharacterized protein</fullName>
    </submittedName>
</protein>
<evidence type="ECO:0000313" key="2">
    <source>
        <dbReference type="Proteomes" id="UP000199450"/>
    </source>
</evidence>
<dbReference type="RefSeq" id="WP_143052626.1">
    <property type="nucleotide sequence ID" value="NZ_FOBV01000001.1"/>
</dbReference>
<dbReference type="EMBL" id="FOBV01000001">
    <property type="protein sequence ID" value="SEM15408.1"/>
    <property type="molecule type" value="Genomic_DNA"/>
</dbReference>
<reference evidence="2" key="1">
    <citation type="submission" date="2016-10" db="EMBL/GenBank/DDBJ databases">
        <authorList>
            <person name="Varghese N."/>
            <person name="Submissions S."/>
        </authorList>
    </citation>
    <scope>NUCLEOTIDE SEQUENCE [LARGE SCALE GENOMIC DNA]</scope>
    <source>
        <strain evidence="2">DSM 17453</strain>
    </source>
</reference>
<name>A0A1H7W320_9FLAO</name>
<sequence>MAKKQTSVRMTDEVRMLLEILCEKRNHNQVEVIEAGIRSEARKEKITAKEIQNFKNKNKI</sequence>
<proteinExistence type="predicted"/>
<dbReference type="AlphaFoldDB" id="A0A1H7W320"/>
<dbReference type="STRING" id="295069.SAMN05421856_101430"/>
<organism evidence="1 2">
    <name type="scientific">Chryseobacterium taichungense</name>
    <dbReference type="NCBI Taxonomy" id="295069"/>
    <lineage>
        <taxon>Bacteria</taxon>
        <taxon>Pseudomonadati</taxon>
        <taxon>Bacteroidota</taxon>
        <taxon>Flavobacteriia</taxon>
        <taxon>Flavobacteriales</taxon>
        <taxon>Weeksellaceae</taxon>
        <taxon>Chryseobacterium group</taxon>
        <taxon>Chryseobacterium</taxon>
    </lineage>
</organism>